<name>A0A975YKI8_9PROT</name>
<gene>
    <name evidence="2" type="ORF">KO353_06315</name>
</gene>
<dbReference type="GO" id="GO:0016874">
    <property type="term" value="F:ligase activity"/>
    <property type="evidence" value="ECO:0007669"/>
    <property type="project" value="UniProtKB-KW"/>
</dbReference>
<dbReference type="Pfam" id="PF16917">
    <property type="entry name" value="BPL_LplA_LipB_2"/>
    <property type="match status" value="1"/>
</dbReference>
<proteinExistence type="predicted"/>
<reference evidence="2" key="1">
    <citation type="submission" date="2021-06" db="EMBL/GenBank/DDBJ databases">
        <title>Elioraea tepida, sp. nov., a moderately thermophilic aerobic anoxygenic phototrophic bacterium isolated from an alkaline siliceous hot spring mat community in Yellowstone National Park, WY, USA.</title>
        <authorList>
            <person name="Saini M.K."/>
            <person name="Yoshida S."/>
            <person name="Sebastian A."/>
            <person name="Hirose S."/>
            <person name="Hara E."/>
            <person name="Tamaki H."/>
            <person name="Soulier N.T."/>
            <person name="Albert I."/>
            <person name="Hanada S."/>
            <person name="Bryant D.A."/>
            <person name="Tank M."/>
        </authorList>
    </citation>
    <scope>NUCLEOTIDE SEQUENCE</scope>
    <source>
        <strain evidence="2">MS-P2</strain>
    </source>
</reference>
<evidence type="ECO:0000259" key="1">
    <source>
        <dbReference type="Pfam" id="PF16917"/>
    </source>
</evidence>
<dbReference type="AlphaFoldDB" id="A0A975YKI8"/>
<accession>A0A975YKI8</accession>
<sequence length="240" mass="25811">MRAAELDRRLDLPPLFRGVTLREGGDAFRHACAIAPEAGAGTLVLARGGLTFDCAVVLEPAMPLARARLALYVGMAALADALAVAAPPEHPIGFVWPDLIRVDGARLGGMRLAWAPVAGELQAPAWMVLHAALRLAEPPGIETGHFPDRTSLEQQGFEDQDGARLAERFARHLMVGLYTWQDEGLAPVAEQYLLRLEEPKAARRGIDPSGDLVLVDEAGVETRRPLAEALAAPQWLDLVA</sequence>
<keyword evidence="3" id="KW-1185">Reference proteome</keyword>
<evidence type="ECO:0000313" key="2">
    <source>
        <dbReference type="EMBL" id="QXM25810.1"/>
    </source>
</evidence>
<dbReference type="InterPro" id="IPR004143">
    <property type="entry name" value="BPL_LPL_catalytic"/>
</dbReference>
<dbReference type="EMBL" id="CP076448">
    <property type="protein sequence ID" value="QXM25810.1"/>
    <property type="molecule type" value="Genomic_DNA"/>
</dbReference>
<dbReference type="Proteomes" id="UP000694001">
    <property type="component" value="Chromosome"/>
</dbReference>
<keyword evidence="2" id="KW-0436">Ligase</keyword>
<feature type="domain" description="BPL/LPL catalytic" evidence="1">
    <location>
        <begin position="12"/>
        <end position="193"/>
    </location>
</feature>
<organism evidence="2 3">
    <name type="scientific">Elioraea tepida</name>
    <dbReference type="NCBI Taxonomy" id="2843330"/>
    <lineage>
        <taxon>Bacteria</taxon>
        <taxon>Pseudomonadati</taxon>
        <taxon>Pseudomonadota</taxon>
        <taxon>Alphaproteobacteria</taxon>
        <taxon>Acetobacterales</taxon>
        <taxon>Elioraeaceae</taxon>
        <taxon>Elioraea</taxon>
    </lineage>
</organism>
<evidence type="ECO:0000313" key="3">
    <source>
        <dbReference type="Proteomes" id="UP000694001"/>
    </source>
</evidence>
<protein>
    <submittedName>
        <fullName evidence="2">Biotin/lipoate--protein ligase family protein</fullName>
    </submittedName>
</protein>
<dbReference type="RefSeq" id="WP_218286862.1">
    <property type="nucleotide sequence ID" value="NZ_CP076448.1"/>
</dbReference>
<dbReference type="KEGG" id="elio:KO353_06315"/>